<dbReference type="RefSeq" id="WP_379156240.1">
    <property type="nucleotide sequence ID" value="NZ_JBHSRJ010000005.1"/>
</dbReference>
<dbReference type="InterPro" id="IPR024498">
    <property type="entry name" value="DUF2786"/>
</dbReference>
<accession>A0ABW1LL71</accession>
<comment type="caution">
    <text evidence="2">The sequence shown here is derived from an EMBL/GenBank/DDBJ whole genome shotgun (WGS) entry which is preliminary data.</text>
</comment>
<dbReference type="EMBL" id="JBHSRJ010000005">
    <property type="protein sequence ID" value="MFC6044594.1"/>
    <property type="molecule type" value="Genomic_DNA"/>
</dbReference>
<protein>
    <submittedName>
        <fullName evidence="2">DUF2786 domain-containing protein</fullName>
    </submittedName>
</protein>
<organism evidence="2 3">
    <name type="scientific">Nocardioides hankookensis</name>
    <dbReference type="NCBI Taxonomy" id="443157"/>
    <lineage>
        <taxon>Bacteria</taxon>
        <taxon>Bacillati</taxon>
        <taxon>Actinomycetota</taxon>
        <taxon>Actinomycetes</taxon>
        <taxon>Propionibacteriales</taxon>
        <taxon>Nocardioidaceae</taxon>
        <taxon>Nocardioides</taxon>
    </lineage>
</organism>
<dbReference type="Pfam" id="PF10979">
    <property type="entry name" value="DUF2786"/>
    <property type="match status" value="1"/>
</dbReference>
<gene>
    <name evidence="2" type="ORF">ACFPYL_16000</name>
</gene>
<name>A0ABW1LL71_9ACTN</name>
<keyword evidence="3" id="KW-1185">Reference proteome</keyword>
<evidence type="ECO:0000259" key="1">
    <source>
        <dbReference type="Pfam" id="PF10979"/>
    </source>
</evidence>
<feature type="domain" description="DUF2786" evidence="1">
    <location>
        <begin position="9"/>
        <end position="47"/>
    </location>
</feature>
<proteinExistence type="predicted"/>
<dbReference type="Proteomes" id="UP001596135">
    <property type="component" value="Unassembled WGS sequence"/>
</dbReference>
<sequence>MTTTGDDPILAKVRKLLALAEDPAATTHEAETYTAKAAQLIADYGIDAALLAVARPGSDPVGDRVLDLDAPYAADKAELLSTIAAHLRCRAVVRTRHTVGGKQRSTHLFGHASDLERTELLYTSLLLQSATGLARAPVPPYEHKAAFRRSWLAGFRLAVGRRLAAAEIRAEDAAASRFAAAGRTSALVLADRSAQVEATMNATYPGLTTARPRTLSGSGAADGWVAGQRADLGGRPVGKTKARHLLR</sequence>
<evidence type="ECO:0000313" key="2">
    <source>
        <dbReference type="EMBL" id="MFC6044594.1"/>
    </source>
</evidence>
<reference evidence="3" key="1">
    <citation type="journal article" date="2019" name="Int. J. Syst. Evol. Microbiol.">
        <title>The Global Catalogue of Microorganisms (GCM) 10K type strain sequencing project: providing services to taxonomists for standard genome sequencing and annotation.</title>
        <authorList>
            <consortium name="The Broad Institute Genomics Platform"/>
            <consortium name="The Broad Institute Genome Sequencing Center for Infectious Disease"/>
            <person name="Wu L."/>
            <person name="Ma J."/>
        </authorList>
    </citation>
    <scope>NUCLEOTIDE SEQUENCE [LARGE SCALE GENOMIC DNA]</scope>
    <source>
        <strain evidence="3">CCUG 54522</strain>
    </source>
</reference>
<evidence type="ECO:0000313" key="3">
    <source>
        <dbReference type="Proteomes" id="UP001596135"/>
    </source>
</evidence>